<feature type="compositionally biased region" description="Basic residues" evidence="1">
    <location>
        <begin position="18"/>
        <end position="32"/>
    </location>
</feature>
<sequence>MVGSLPYDDRKGCPPNYRQRKSYTSKSGHRVHSRCVRSTSVYKESGASYTRRQQRKQSARLHAIGKTAIRKSLKCPPGKIQRRGYVRKFATTVRRKGYTVRKASGKVYRIYPEKEDVYVKPSCVKDPGLPGKGPGKGQGFSLLRRGELKKYGYVYDESEEKRHAALKLAEKEFGALGVYRKLDAVAKLSKRTVPEASKVFTKDREWIRAHYSLKAF</sequence>
<dbReference type="AlphaFoldDB" id="A0A6C0KBN1"/>
<organism evidence="2">
    <name type="scientific">viral metagenome</name>
    <dbReference type="NCBI Taxonomy" id="1070528"/>
    <lineage>
        <taxon>unclassified sequences</taxon>
        <taxon>metagenomes</taxon>
        <taxon>organismal metagenomes</taxon>
    </lineage>
</organism>
<proteinExistence type="predicted"/>
<reference evidence="2" key="1">
    <citation type="journal article" date="2020" name="Nature">
        <title>Giant virus diversity and host interactions through global metagenomics.</title>
        <authorList>
            <person name="Schulz F."/>
            <person name="Roux S."/>
            <person name="Paez-Espino D."/>
            <person name="Jungbluth S."/>
            <person name="Walsh D.A."/>
            <person name="Denef V.J."/>
            <person name="McMahon K.D."/>
            <person name="Konstantinidis K.T."/>
            <person name="Eloe-Fadrosh E.A."/>
            <person name="Kyrpides N.C."/>
            <person name="Woyke T."/>
        </authorList>
    </citation>
    <scope>NUCLEOTIDE SEQUENCE</scope>
    <source>
        <strain evidence="2">GVMAG-S-1101182-85</strain>
    </source>
</reference>
<dbReference type="EMBL" id="MN740830">
    <property type="protein sequence ID" value="QHU14107.1"/>
    <property type="molecule type" value="Genomic_DNA"/>
</dbReference>
<name>A0A6C0KBN1_9ZZZZ</name>
<evidence type="ECO:0000313" key="2">
    <source>
        <dbReference type="EMBL" id="QHU14107.1"/>
    </source>
</evidence>
<protein>
    <submittedName>
        <fullName evidence="2">Uncharacterized protein</fullName>
    </submittedName>
</protein>
<accession>A0A6C0KBN1</accession>
<evidence type="ECO:0000256" key="1">
    <source>
        <dbReference type="SAM" id="MobiDB-lite"/>
    </source>
</evidence>
<dbReference type="Pfam" id="PF19075">
    <property type="entry name" value="DUF5771"/>
    <property type="match status" value="1"/>
</dbReference>
<feature type="region of interest" description="Disordered" evidence="1">
    <location>
        <begin position="1"/>
        <end position="32"/>
    </location>
</feature>
<dbReference type="InterPro" id="IPR043905">
    <property type="entry name" value="DUF5771"/>
</dbReference>